<feature type="compositionally biased region" description="Basic residues" evidence="1">
    <location>
        <begin position="15"/>
        <end position="29"/>
    </location>
</feature>
<organism evidence="3 4">
    <name type="scientific">Dendryphion nanum</name>
    <dbReference type="NCBI Taxonomy" id="256645"/>
    <lineage>
        <taxon>Eukaryota</taxon>
        <taxon>Fungi</taxon>
        <taxon>Dikarya</taxon>
        <taxon>Ascomycota</taxon>
        <taxon>Pezizomycotina</taxon>
        <taxon>Dothideomycetes</taxon>
        <taxon>Pleosporomycetidae</taxon>
        <taxon>Pleosporales</taxon>
        <taxon>Torulaceae</taxon>
        <taxon>Dendryphion</taxon>
    </lineage>
</organism>
<dbReference type="SMART" id="SM00879">
    <property type="entry name" value="Brix"/>
    <property type="match status" value="1"/>
</dbReference>
<evidence type="ECO:0000259" key="2">
    <source>
        <dbReference type="PROSITE" id="PS50833"/>
    </source>
</evidence>
<feature type="compositionally biased region" description="Acidic residues" evidence="1">
    <location>
        <begin position="127"/>
        <end position="146"/>
    </location>
</feature>
<sequence>MAFTKGPTVATGAKPKNKLRRQAAHLSIKRAKEAEKRDMKMRRKREEAKDVSLREQRLANNIPQTIDSKRTYDEGPIEEIDMLGYSVDVERLAKKRRLEEKEQELADGEDEDNEEGLLAQLKKRDADEGEDSDEQDSEQQEDEDSMLDFSGSDAEDDSDGEGEEKPSRKRKAADAPKRASSPTISTVANLELSPEFLKQKFPQLYSAPEEPKILVTTSLNSTLHKEAGVLEELLPNATYIRRTAHAHAHKYSVTDIAQFAHNRGYTHVAILMQAMHAKKADGLDIIYVAGEKPGPHFHFTITNWIESKKLPGHGNPTGHIPELILNNFKTPLGLLSAQLFQTLYPQQPQFEGRTVVTLHNQRDYIFLRRHRYVFRMKRETEKPVISSDGKTPLMEDVKTGLQELGPRMTLKLRRIDRGVQFRSGQEWEWKGKAEKNRTRFAM</sequence>
<feature type="domain" description="Brix" evidence="2">
    <location>
        <begin position="209"/>
        <end position="421"/>
    </location>
</feature>
<dbReference type="Gene3D" id="3.40.50.10480">
    <property type="entry name" value="Probable brix-domain ribosomal biogenesis protein"/>
    <property type="match status" value="1"/>
</dbReference>
<feature type="region of interest" description="Disordered" evidence="1">
    <location>
        <begin position="1"/>
        <end position="77"/>
    </location>
</feature>
<keyword evidence="4" id="KW-1185">Reference proteome</keyword>
<dbReference type="PANTHER" id="PTHR22734">
    <property type="entry name" value="U3 SMALL NUCLEOLAR RIBONUCLEOPROTEIN PROTEIN IMP4"/>
    <property type="match status" value="1"/>
</dbReference>
<gene>
    <name evidence="3" type="ORF">B0J11DRAFT_618076</name>
</gene>
<dbReference type="FunFam" id="3.40.50.10480:FF:000005">
    <property type="entry name" value="Similar to RNA processing factor 1"/>
    <property type="match status" value="1"/>
</dbReference>
<evidence type="ECO:0000256" key="1">
    <source>
        <dbReference type="SAM" id="MobiDB-lite"/>
    </source>
</evidence>
<dbReference type="Proteomes" id="UP000700596">
    <property type="component" value="Unassembled WGS sequence"/>
</dbReference>
<dbReference type="SUPFAM" id="SSF52954">
    <property type="entry name" value="Class II aaRS ABD-related"/>
    <property type="match status" value="1"/>
</dbReference>
<dbReference type="GO" id="GO:0005730">
    <property type="term" value="C:nucleolus"/>
    <property type="evidence" value="ECO:0007669"/>
    <property type="project" value="TreeGrafter"/>
</dbReference>
<dbReference type="GO" id="GO:0000470">
    <property type="term" value="P:maturation of LSU-rRNA"/>
    <property type="evidence" value="ECO:0007669"/>
    <property type="project" value="TreeGrafter"/>
</dbReference>
<accession>A0A9P9DD24</accession>
<proteinExistence type="predicted"/>
<dbReference type="PROSITE" id="PS50833">
    <property type="entry name" value="BRIX"/>
    <property type="match status" value="1"/>
</dbReference>
<dbReference type="Pfam" id="PF04427">
    <property type="entry name" value="Brix"/>
    <property type="match status" value="1"/>
</dbReference>
<feature type="compositionally biased region" description="Acidic residues" evidence="1">
    <location>
        <begin position="153"/>
        <end position="162"/>
    </location>
</feature>
<dbReference type="PANTHER" id="PTHR22734:SF3">
    <property type="entry name" value="RIBOSOME PRODUCTION FACTOR 1"/>
    <property type="match status" value="1"/>
</dbReference>
<dbReference type="GO" id="GO:0000460">
    <property type="term" value="P:maturation of 5.8S rRNA"/>
    <property type="evidence" value="ECO:0007669"/>
    <property type="project" value="TreeGrafter"/>
</dbReference>
<dbReference type="GO" id="GO:0030687">
    <property type="term" value="C:preribosome, large subunit precursor"/>
    <property type="evidence" value="ECO:0007669"/>
    <property type="project" value="TreeGrafter"/>
</dbReference>
<evidence type="ECO:0000313" key="4">
    <source>
        <dbReference type="Proteomes" id="UP000700596"/>
    </source>
</evidence>
<dbReference type="EMBL" id="JAGMWT010000014">
    <property type="protein sequence ID" value="KAH7116991.1"/>
    <property type="molecule type" value="Genomic_DNA"/>
</dbReference>
<comment type="caution">
    <text evidence="3">The sequence shown here is derived from an EMBL/GenBank/DDBJ whole genome shotgun (WGS) entry which is preliminary data.</text>
</comment>
<dbReference type="AlphaFoldDB" id="A0A9P9DD24"/>
<feature type="compositionally biased region" description="Basic and acidic residues" evidence="1">
    <location>
        <begin position="30"/>
        <end position="57"/>
    </location>
</feature>
<dbReference type="InterPro" id="IPR007109">
    <property type="entry name" value="Brix"/>
</dbReference>
<dbReference type="OrthoDB" id="264354at2759"/>
<protein>
    <submittedName>
        <fullName evidence="3">Anticodon-binding protein</fullName>
    </submittedName>
</protein>
<evidence type="ECO:0000313" key="3">
    <source>
        <dbReference type="EMBL" id="KAH7116991.1"/>
    </source>
</evidence>
<reference evidence="3" key="1">
    <citation type="journal article" date="2021" name="Nat. Commun.">
        <title>Genetic determinants of endophytism in the Arabidopsis root mycobiome.</title>
        <authorList>
            <person name="Mesny F."/>
            <person name="Miyauchi S."/>
            <person name="Thiergart T."/>
            <person name="Pickel B."/>
            <person name="Atanasova L."/>
            <person name="Karlsson M."/>
            <person name="Huettel B."/>
            <person name="Barry K.W."/>
            <person name="Haridas S."/>
            <person name="Chen C."/>
            <person name="Bauer D."/>
            <person name="Andreopoulos W."/>
            <person name="Pangilinan J."/>
            <person name="LaButti K."/>
            <person name="Riley R."/>
            <person name="Lipzen A."/>
            <person name="Clum A."/>
            <person name="Drula E."/>
            <person name="Henrissat B."/>
            <person name="Kohler A."/>
            <person name="Grigoriev I.V."/>
            <person name="Martin F.M."/>
            <person name="Hacquard S."/>
        </authorList>
    </citation>
    <scope>NUCLEOTIDE SEQUENCE</scope>
    <source>
        <strain evidence="3">MPI-CAGE-CH-0243</strain>
    </source>
</reference>
<dbReference type="InterPro" id="IPR044281">
    <property type="entry name" value="IMP4/RPF1"/>
</dbReference>
<feature type="region of interest" description="Disordered" evidence="1">
    <location>
        <begin position="123"/>
        <end position="186"/>
    </location>
</feature>
<dbReference type="GO" id="GO:0042134">
    <property type="term" value="F:rRNA primary transcript binding"/>
    <property type="evidence" value="ECO:0007669"/>
    <property type="project" value="InterPro"/>
</dbReference>
<name>A0A9P9DD24_9PLEO</name>